<dbReference type="PANTHER" id="PTHR11504">
    <property type="entry name" value="CYTOCHROME C OXIDASE POLYPEPTIDE VIA"/>
    <property type="match status" value="1"/>
</dbReference>
<accession>A0A8C9AGW6</accession>
<name>A0A8C9AGW6_PROSS</name>
<dbReference type="GO" id="GO:0005743">
    <property type="term" value="C:mitochondrial inner membrane"/>
    <property type="evidence" value="ECO:0007669"/>
    <property type="project" value="UniProtKB-SubCell"/>
</dbReference>
<protein>
    <submittedName>
        <fullName evidence="8">Uncharacterized protein</fullName>
    </submittedName>
</protein>
<feature type="region of interest" description="Disordered" evidence="7">
    <location>
        <begin position="1"/>
        <end position="20"/>
    </location>
</feature>
<dbReference type="Proteomes" id="UP000694414">
    <property type="component" value="Unplaced"/>
</dbReference>
<dbReference type="PANTHER" id="PTHR11504:SF4">
    <property type="entry name" value="CYTOCHROME C OXIDASE SUBUNIT 6A1, MITOCHONDRIAL"/>
    <property type="match status" value="1"/>
</dbReference>
<dbReference type="GO" id="GO:0030234">
    <property type="term" value="F:enzyme regulator activity"/>
    <property type="evidence" value="ECO:0007669"/>
    <property type="project" value="TreeGrafter"/>
</dbReference>
<evidence type="ECO:0000313" key="8">
    <source>
        <dbReference type="Ensembl" id="ENSPSMP00000032447.1"/>
    </source>
</evidence>
<dbReference type="Pfam" id="PF02046">
    <property type="entry name" value="COX6A"/>
    <property type="match status" value="1"/>
</dbReference>
<dbReference type="Gene3D" id="4.10.95.10">
    <property type="entry name" value="Cytochrome c oxidase, subunit VIa"/>
    <property type="match status" value="1"/>
</dbReference>
<keyword evidence="9" id="KW-1185">Reference proteome</keyword>
<comment type="similarity">
    <text evidence="6">Belongs to the cytochrome c oxidase subunit 6A family.</text>
</comment>
<dbReference type="AlphaFoldDB" id="A0A8C9AGW6"/>
<evidence type="ECO:0000256" key="2">
    <source>
        <dbReference type="ARBA" id="ARBA00022792"/>
    </source>
</evidence>
<evidence type="ECO:0000256" key="4">
    <source>
        <dbReference type="ARBA" id="ARBA00023128"/>
    </source>
</evidence>
<proteinExistence type="inferred from homology"/>
<evidence type="ECO:0000256" key="3">
    <source>
        <dbReference type="ARBA" id="ARBA00022946"/>
    </source>
</evidence>
<dbReference type="InterPro" id="IPR001349">
    <property type="entry name" value="Cyt_c_oxidase_su6a"/>
</dbReference>
<evidence type="ECO:0000256" key="5">
    <source>
        <dbReference type="ARBA" id="ARBA00023136"/>
    </source>
</evidence>
<keyword evidence="2" id="KW-0999">Mitochondrion inner membrane</keyword>
<reference evidence="8" key="2">
    <citation type="submission" date="2025-09" db="UniProtKB">
        <authorList>
            <consortium name="Ensembl"/>
        </authorList>
    </citation>
    <scope>IDENTIFICATION</scope>
</reference>
<evidence type="ECO:0000256" key="1">
    <source>
        <dbReference type="ARBA" id="ARBA00004273"/>
    </source>
</evidence>
<keyword evidence="4" id="KW-0496">Mitochondrion</keyword>
<comment type="subcellular location">
    <subcellularLocation>
        <location evidence="1">Mitochondrion inner membrane</location>
    </subcellularLocation>
</comment>
<keyword evidence="3" id="KW-0809">Transit peptide</keyword>
<evidence type="ECO:0000256" key="6">
    <source>
        <dbReference type="RuleBase" id="RU004396"/>
    </source>
</evidence>
<keyword evidence="5" id="KW-0472">Membrane</keyword>
<dbReference type="GeneTree" id="ENSGT00940000154612"/>
<organism evidence="8 9">
    <name type="scientific">Prolemur simus</name>
    <name type="common">Greater bamboo lemur</name>
    <name type="synonym">Hapalemur simus</name>
    <dbReference type="NCBI Taxonomy" id="1328070"/>
    <lineage>
        <taxon>Eukaryota</taxon>
        <taxon>Metazoa</taxon>
        <taxon>Chordata</taxon>
        <taxon>Craniata</taxon>
        <taxon>Vertebrata</taxon>
        <taxon>Euteleostomi</taxon>
        <taxon>Mammalia</taxon>
        <taxon>Eutheria</taxon>
        <taxon>Euarchontoglires</taxon>
        <taxon>Primates</taxon>
        <taxon>Strepsirrhini</taxon>
        <taxon>Lemuriformes</taxon>
        <taxon>Lemuridae</taxon>
        <taxon>Prolemur</taxon>
    </lineage>
</organism>
<sequence length="106" mass="11859">MSTLYPGAGSVPPTAGAASVQWHPRREAQLTFQALTYFVELPGVGVSMLNVFLKSHHGDHKRPEFLTYLLLHIRSKPSPYGDGNHTLFHSLHVNLIEAEGYYSERN</sequence>
<evidence type="ECO:0000256" key="7">
    <source>
        <dbReference type="SAM" id="MobiDB-lite"/>
    </source>
</evidence>
<dbReference type="InterPro" id="IPR036418">
    <property type="entry name" value="Cyt_c_oxidase_su6a_sf"/>
</dbReference>
<evidence type="ECO:0000313" key="9">
    <source>
        <dbReference type="Proteomes" id="UP000694414"/>
    </source>
</evidence>
<dbReference type="GO" id="GO:0006123">
    <property type="term" value="P:mitochondrial electron transport, cytochrome c to oxygen"/>
    <property type="evidence" value="ECO:0007669"/>
    <property type="project" value="TreeGrafter"/>
</dbReference>
<dbReference type="Ensembl" id="ENSPSMT00000037424.1">
    <property type="protein sequence ID" value="ENSPSMP00000032447.1"/>
    <property type="gene ID" value="ENSPSMG00000022442.1"/>
</dbReference>
<reference evidence="8" key="1">
    <citation type="submission" date="2025-08" db="UniProtKB">
        <authorList>
            <consortium name="Ensembl"/>
        </authorList>
    </citation>
    <scope>IDENTIFICATION</scope>
</reference>
<dbReference type="SUPFAM" id="SSF81411">
    <property type="entry name" value="Mitochondrial cytochrome c oxidase subunit VIa"/>
    <property type="match status" value="1"/>
</dbReference>